<keyword evidence="9" id="KW-1185">Reference proteome</keyword>
<dbReference type="Pfam" id="PF00642">
    <property type="entry name" value="zf-CCCH"/>
    <property type="match status" value="2"/>
</dbReference>
<evidence type="ECO:0000256" key="6">
    <source>
        <dbReference type="SAM" id="MobiDB-lite"/>
    </source>
</evidence>
<dbReference type="SMART" id="SM00356">
    <property type="entry name" value="ZnF_C3H1"/>
    <property type="match status" value="2"/>
</dbReference>
<organism evidence="8 9">
    <name type="scientific">Anisodus acutangulus</name>
    <dbReference type="NCBI Taxonomy" id="402998"/>
    <lineage>
        <taxon>Eukaryota</taxon>
        <taxon>Viridiplantae</taxon>
        <taxon>Streptophyta</taxon>
        <taxon>Embryophyta</taxon>
        <taxon>Tracheophyta</taxon>
        <taxon>Spermatophyta</taxon>
        <taxon>Magnoliopsida</taxon>
        <taxon>eudicotyledons</taxon>
        <taxon>Gunneridae</taxon>
        <taxon>Pentapetalae</taxon>
        <taxon>asterids</taxon>
        <taxon>lamiids</taxon>
        <taxon>Solanales</taxon>
        <taxon>Solanaceae</taxon>
        <taxon>Solanoideae</taxon>
        <taxon>Hyoscyameae</taxon>
        <taxon>Anisodus</taxon>
    </lineage>
</organism>
<feature type="compositionally biased region" description="Low complexity" evidence="6">
    <location>
        <begin position="59"/>
        <end position="73"/>
    </location>
</feature>
<dbReference type="GO" id="GO:0003729">
    <property type="term" value="F:mRNA binding"/>
    <property type="evidence" value="ECO:0007669"/>
    <property type="project" value="UniProtKB-ARBA"/>
</dbReference>
<feature type="compositionally biased region" description="Polar residues" evidence="6">
    <location>
        <begin position="43"/>
        <end position="58"/>
    </location>
</feature>
<evidence type="ECO:0000256" key="2">
    <source>
        <dbReference type="ARBA" id="ARBA00022771"/>
    </source>
</evidence>
<dbReference type="Gene3D" id="4.10.1000.10">
    <property type="entry name" value="Zinc finger, CCCH-type"/>
    <property type="match status" value="2"/>
</dbReference>
<dbReference type="InterPro" id="IPR036855">
    <property type="entry name" value="Znf_CCCH_sf"/>
</dbReference>
<evidence type="ECO:0000256" key="4">
    <source>
        <dbReference type="ARBA" id="ARBA00023125"/>
    </source>
</evidence>
<dbReference type="PROSITE" id="PS50103">
    <property type="entry name" value="ZF_C3H1"/>
    <property type="match status" value="2"/>
</dbReference>
<dbReference type="SUPFAM" id="SSF90229">
    <property type="entry name" value="CCCH zinc finger"/>
    <property type="match status" value="2"/>
</dbReference>
<evidence type="ECO:0000313" key="9">
    <source>
        <dbReference type="Proteomes" id="UP001152561"/>
    </source>
</evidence>
<dbReference type="Proteomes" id="UP001152561">
    <property type="component" value="Unassembled WGS sequence"/>
</dbReference>
<gene>
    <name evidence="8" type="ORF">K7X08_003774</name>
</gene>
<dbReference type="PANTHER" id="PTHR12506">
    <property type="entry name" value="PROTEIN PHOSPHATASE RELATED"/>
    <property type="match status" value="1"/>
</dbReference>
<reference evidence="9" key="1">
    <citation type="journal article" date="2023" name="Proc. Natl. Acad. Sci. U.S.A.">
        <title>Genomic and structural basis for evolution of tropane alkaloid biosynthesis.</title>
        <authorList>
            <person name="Wanga Y.-J."/>
            <person name="Taina T."/>
            <person name="Yua J.-Y."/>
            <person name="Lia J."/>
            <person name="Xua B."/>
            <person name="Chenc J."/>
            <person name="D'Auriad J.C."/>
            <person name="Huanga J.-P."/>
            <person name="Huanga S.-X."/>
        </authorList>
    </citation>
    <scope>NUCLEOTIDE SEQUENCE [LARGE SCALE GENOMIC DNA]</scope>
    <source>
        <strain evidence="9">cv. KIB-2019</strain>
    </source>
</reference>
<dbReference type="AlphaFoldDB" id="A0A9Q1MJ65"/>
<dbReference type="GO" id="GO:0003677">
    <property type="term" value="F:DNA binding"/>
    <property type="evidence" value="ECO:0007669"/>
    <property type="project" value="UniProtKB-KW"/>
</dbReference>
<proteinExistence type="predicted"/>
<dbReference type="GO" id="GO:0008270">
    <property type="term" value="F:zinc ion binding"/>
    <property type="evidence" value="ECO:0007669"/>
    <property type="project" value="UniProtKB-KW"/>
</dbReference>
<feature type="zinc finger region" description="C3H1-type" evidence="5">
    <location>
        <begin position="9"/>
        <end position="37"/>
    </location>
</feature>
<dbReference type="InterPro" id="IPR050974">
    <property type="entry name" value="Plant_ZF_CCCH"/>
</dbReference>
<evidence type="ECO:0000313" key="8">
    <source>
        <dbReference type="EMBL" id="KAJ8559716.1"/>
    </source>
</evidence>
<feature type="zinc finger region" description="C3H1-type" evidence="5">
    <location>
        <begin position="101"/>
        <end position="129"/>
    </location>
</feature>
<feature type="domain" description="C3H1-type" evidence="7">
    <location>
        <begin position="101"/>
        <end position="129"/>
    </location>
</feature>
<evidence type="ECO:0000256" key="5">
    <source>
        <dbReference type="PROSITE-ProRule" id="PRU00723"/>
    </source>
</evidence>
<keyword evidence="4" id="KW-0238">DNA-binding</keyword>
<sequence length="172" mass="18616">MFLRDLSSFQGGRDCPYYMRTGTCKYGSNCRFHHPNPTTMAGSNPSFGYNNGGSAPVQSGSYPTGSSWSSPPSSNETVPFVPGIYPASQGIPPLSPQWNRFQGQAVCSFYSRYGICKFGPACKYDHPEHYDNSASSTGYAFYQPPFGNSATTDGLRMARKGNGNGSLIQQSV</sequence>
<protein>
    <recommendedName>
        <fullName evidence="7">C3H1-type domain-containing protein</fullName>
    </recommendedName>
</protein>
<feature type="region of interest" description="Disordered" evidence="6">
    <location>
        <begin position="43"/>
        <end position="73"/>
    </location>
</feature>
<evidence type="ECO:0000259" key="7">
    <source>
        <dbReference type="PROSITE" id="PS50103"/>
    </source>
</evidence>
<keyword evidence="2 5" id="KW-0863">Zinc-finger</keyword>
<evidence type="ECO:0000256" key="3">
    <source>
        <dbReference type="ARBA" id="ARBA00022833"/>
    </source>
</evidence>
<name>A0A9Q1MJ65_9SOLA</name>
<keyword evidence="1 5" id="KW-0479">Metal-binding</keyword>
<dbReference type="InterPro" id="IPR000571">
    <property type="entry name" value="Znf_CCCH"/>
</dbReference>
<accession>A0A9Q1MJ65</accession>
<keyword evidence="3 5" id="KW-0862">Zinc</keyword>
<comment type="caution">
    <text evidence="8">The sequence shown here is derived from an EMBL/GenBank/DDBJ whole genome shotgun (WGS) entry which is preliminary data.</text>
</comment>
<dbReference type="OrthoDB" id="1306019at2759"/>
<dbReference type="PANTHER" id="PTHR12506:SF51">
    <property type="entry name" value="ZINC FINGER CCCH DOMAIN-CONTAINING PROTEIN 67-LIKE ISOFORM X1"/>
    <property type="match status" value="1"/>
</dbReference>
<feature type="domain" description="C3H1-type" evidence="7">
    <location>
        <begin position="9"/>
        <end position="37"/>
    </location>
</feature>
<evidence type="ECO:0000256" key="1">
    <source>
        <dbReference type="ARBA" id="ARBA00022723"/>
    </source>
</evidence>
<dbReference type="EMBL" id="JAJAGQ010000006">
    <property type="protein sequence ID" value="KAJ8559716.1"/>
    <property type="molecule type" value="Genomic_DNA"/>
</dbReference>